<organism evidence="6 7">
    <name type="scientific">Streptococcus merionis</name>
    <dbReference type="NCBI Taxonomy" id="400065"/>
    <lineage>
        <taxon>Bacteria</taxon>
        <taxon>Bacillati</taxon>
        <taxon>Bacillota</taxon>
        <taxon>Bacilli</taxon>
        <taxon>Lactobacillales</taxon>
        <taxon>Streptococcaceae</taxon>
        <taxon>Streptococcus</taxon>
    </lineage>
</organism>
<dbReference type="PANTHER" id="PTHR10146">
    <property type="entry name" value="PROLINE SYNTHETASE CO-TRANSCRIBED BACTERIAL HOMOLOG PROTEIN"/>
    <property type="match status" value="1"/>
</dbReference>
<evidence type="ECO:0000256" key="1">
    <source>
        <dbReference type="ARBA" id="ARBA00022898"/>
    </source>
</evidence>
<dbReference type="FunFam" id="3.20.20.10:FF:000011">
    <property type="entry name" value="Pyridoxal phosphate homeostasis protein"/>
    <property type="match status" value="1"/>
</dbReference>
<dbReference type="Pfam" id="PF01168">
    <property type="entry name" value="Ala_racemase_N"/>
    <property type="match status" value="1"/>
</dbReference>
<protein>
    <recommendedName>
        <fullName evidence="2">Pyridoxal phosphate homeostasis protein</fullName>
        <shortName evidence="2">PLP homeostasis protein</shortName>
    </recommendedName>
</protein>
<dbReference type="InterPro" id="IPR001608">
    <property type="entry name" value="Ala_racemase_N"/>
</dbReference>
<dbReference type="NCBIfam" id="TIGR00044">
    <property type="entry name" value="YggS family pyridoxal phosphate-dependent enzyme"/>
    <property type="match status" value="1"/>
</dbReference>
<evidence type="ECO:0000256" key="3">
    <source>
        <dbReference type="PIRSR" id="PIRSR004848-1"/>
    </source>
</evidence>
<dbReference type="SUPFAM" id="SSF51419">
    <property type="entry name" value="PLP-binding barrel"/>
    <property type="match status" value="1"/>
</dbReference>
<evidence type="ECO:0000313" key="6">
    <source>
        <dbReference type="EMBL" id="SNU86035.1"/>
    </source>
</evidence>
<feature type="modified residue" description="N6-(pyridoxal phosphate)lysine" evidence="2 3">
    <location>
        <position position="36"/>
    </location>
</feature>
<keyword evidence="1 2" id="KW-0663">Pyridoxal phosphate</keyword>
<dbReference type="eggNOG" id="COG0325">
    <property type="taxonomic scope" value="Bacteria"/>
</dbReference>
<dbReference type="HAMAP" id="MF_02087">
    <property type="entry name" value="PLP_homeostasis"/>
    <property type="match status" value="1"/>
</dbReference>
<dbReference type="Proteomes" id="UP000215185">
    <property type="component" value="Chromosome 1"/>
</dbReference>
<dbReference type="InterPro" id="IPR011078">
    <property type="entry name" value="PyrdxlP_homeostasis"/>
</dbReference>
<dbReference type="AlphaFoldDB" id="A0A239SKS6"/>
<dbReference type="KEGG" id="smen:SAMEA4412692_0050"/>
<comment type="similarity">
    <text evidence="2 4">Belongs to the pyridoxal phosphate-binding protein YggS/PROSC family.</text>
</comment>
<dbReference type="PROSITE" id="PS01211">
    <property type="entry name" value="UPF0001"/>
    <property type="match status" value="1"/>
</dbReference>
<keyword evidence="7" id="KW-1185">Reference proteome</keyword>
<dbReference type="InterPro" id="IPR029066">
    <property type="entry name" value="PLP-binding_barrel"/>
</dbReference>
<dbReference type="PIRSF" id="PIRSF004848">
    <property type="entry name" value="YBL036c_PLPDEIII"/>
    <property type="match status" value="1"/>
</dbReference>
<dbReference type="PANTHER" id="PTHR10146:SF14">
    <property type="entry name" value="PYRIDOXAL PHOSPHATE HOMEOSTASIS PROTEIN"/>
    <property type="match status" value="1"/>
</dbReference>
<dbReference type="CDD" id="cd00635">
    <property type="entry name" value="PLPDE_III_YBL036c_like"/>
    <property type="match status" value="1"/>
</dbReference>
<comment type="cofactor">
    <cofactor evidence="3">
        <name>pyridoxal 5'-phosphate</name>
        <dbReference type="ChEBI" id="CHEBI:597326"/>
    </cofactor>
</comment>
<sequence length="224" mass="25177">MMTLKENVQRVSSQVAQACQAASRSETSVKIIAVTKYVDSSITKKLIDAGMTDLGENRVDKFLEKKAELINEKVTWHFIGSLQRRKVKDVINEIDYFHALDSISLATEIEKRALKPVKCFLQVNISREGSKHGFLVEELAEVLPQLAKLEKITIVGLMTMAPFEAEKETIQTIFEETETLRKTIQSQAWPNMPMTELSMGMSQDYPLAIAAGATYVRIGTAFFK</sequence>
<evidence type="ECO:0000259" key="5">
    <source>
        <dbReference type="Pfam" id="PF01168"/>
    </source>
</evidence>
<reference evidence="6 7" key="1">
    <citation type="submission" date="2017-06" db="EMBL/GenBank/DDBJ databases">
        <authorList>
            <consortium name="Pathogen Informatics"/>
        </authorList>
    </citation>
    <scope>NUCLEOTIDE SEQUENCE [LARGE SCALE GENOMIC DNA]</scope>
    <source>
        <strain evidence="6 7">NCTC13788</strain>
    </source>
</reference>
<dbReference type="GO" id="GO:0030170">
    <property type="term" value="F:pyridoxal phosphate binding"/>
    <property type="evidence" value="ECO:0007669"/>
    <property type="project" value="UniProtKB-UniRule"/>
</dbReference>
<name>A0A239SKS6_9STRE</name>
<accession>A0A239SKS6</accession>
<dbReference type="Gene3D" id="3.20.20.10">
    <property type="entry name" value="Alanine racemase"/>
    <property type="match status" value="1"/>
</dbReference>
<dbReference type="STRING" id="1123308.GCA_000380085_00382"/>
<feature type="domain" description="Alanine racemase N-terminal" evidence="5">
    <location>
        <begin position="24"/>
        <end position="223"/>
    </location>
</feature>
<evidence type="ECO:0000256" key="4">
    <source>
        <dbReference type="RuleBase" id="RU004514"/>
    </source>
</evidence>
<evidence type="ECO:0000313" key="7">
    <source>
        <dbReference type="Proteomes" id="UP000215185"/>
    </source>
</evidence>
<gene>
    <name evidence="6" type="ORF">SAMEA4412692_00050</name>
</gene>
<evidence type="ECO:0000256" key="2">
    <source>
        <dbReference type="HAMAP-Rule" id="MF_02087"/>
    </source>
</evidence>
<comment type="function">
    <text evidence="2">Pyridoxal 5'-phosphate (PLP)-binding protein, which is involved in PLP homeostasis.</text>
</comment>
<proteinExistence type="inferred from homology"/>
<dbReference type="EMBL" id="LT906439">
    <property type="protein sequence ID" value="SNU86035.1"/>
    <property type="molecule type" value="Genomic_DNA"/>
</dbReference>